<proteinExistence type="predicted"/>
<dbReference type="InterPro" id="IPR029063">
    <property type="entry name" value="SAM-dependent_MTases_sf"/>
</dbReference>
<keyword evidence="2" id="KW-0808">Transferase</keyword>
<dbReference type="Gene3D" id="3.40.50.12710">
    <property type="match status" value="1"/>
</dbReference>
<dbReference type="SMART" id="SM00028">
    <property type="entry name" value="TPR"/>
    <property type="match status" value="3"/>
</dbReference>
<organism evidence="3 4">
    <name type="scientific">Sorangium cellulosum</name>
    <name type="common">Polyangium cellulosum</name>
    <dbReference type="NCBI Taxonomy" id="56"/>
    <lineage>
        <taxon>Bacteria</taxon>
        <taxon>Pseudomonadati</taxon>
        <taxon>Myxococcota</taxon>
        <taxon>Polyangia</taxon>
        <taxon>Polyangiales</taxon>
        <taxon>Polyangiaceae</taxon>
        <taxon>Sorangium</taxon>
    </lineage>
</organism>
<dbReference type="Pfam" id="PF13181">
    <property type="entry name" value="TPR_8"/>
    <property type="match status" value="1"/>
</dbReference>
<accession>A0A150RWA5</accession>
<protein>
    <submittedName>
        <fullName evidence="3">Uncharacterized protein</fullName>
    </submittedName>
</protein>
<evidence type="ECO:0000313" key="3">
    <source>
        <dbReference type="EMBL" id="KYF84499.1"/>
    </source>
</evidence>
<keyword evidence="1" id="KW-0489">Methyltransferase</keyword>
<dbReference type="GO" id="GO:0008168">
    <property type="term" value="F:methyltransferase activity"/>
    <property type="evidence" value="ECO:0007669"/>
    <property type="project" value="UniProtKB-KW"/>
</dbReference>
<name>A0A150RWA5_SORCE</name>
<dbReference type="InterPro" id="IPR038375">
    <property type="entry name" value="NDUFAF7_sf"/>
</dbReference>
<reference evidence="3 4" key="1">
    <citation type="submission" date="2014-02" db="EMBL/GenBank/DDBJ databases">
        <title>The small core and large imbalanced accessory genome model reveals a collaborative survival strategy of Sorangium cellulosum strains in nature.</title>
        <authorList>
            <person name="Han K."/>
            <person name="Peng R."/>
            <person name="Blom J."/>
            <person name="Li Y.-Z."/>
        </authorList>
    </citation>
    <scope>NUCLEOTIDE SEQUENCE [LARGE SCALE GENOMIC DNA]</scope>
    <source>
        <strain evidence="3 4">So0011-07</strain>
    </source>
</reference>
<sequence>MSEHQDPLALAAAAFEDIFAHYPVMEAFRPLHQSRLWALNQTYWQRKGPTAFTRDAVPYHVTNDSSLAVAAAESMIAWIRAKIARGLTPPCIALLELGPGTGLFARLTARYYARRRAQDAELPALHYLAIDGAASMIEALRERRLLEVDGIRFDFAVLDLAADTDRLGDIIESVIPRDMPLFAVANYVLDSLPSTQLRLEGGRIVETIVELRARDVVSERLDDPHLMVRQKRQPCDPNDPLVRLAARFLKEEGTQIAVNIGAFRLLQALSTAVRERGCILINDYAADMSESDYAPYQHFAGSIATGLHFPSIEVFVTDILGWRVVQPDTVDASIISRLLIAQPDEALCAEYRRRFMHPDARRAQALVATARRSHQEGRIGQAVAFYEAAIAAQPDNWSIATETAGFALNVLGEPRAAARLARLALEGNPLCAPAWNILGDCAYRERDLNSAIEAYRRADAASGGDARALLNLAYCACMDENLEDAMLWIARALTIDVNGDLRAEILRCQGEVLTRLPGPRKGSIVPRTKPR</sequence>
<evidence type="ECO:0000256" key="1">
    <source>
        <dbReference type="ARBA" id="ARBA00022603"/>
    </source>
</evidence>
<dbReference type="Pfam" id="PF02636">
    <property type="entry name" value="Methyltransf_28"/>
    <property type="match status" value="1"/>
</dbReference>
<dbReference type="SUPFAM" id="SSF48452">
    <property type="entry name" value="TPR-like"/>
    <property type="match status" value="1"/>
</dbReference>
<dbReference type="SUPFAM" id="SSF53335">
    <property type="entry name" value="S-adenosyl-L-methionine-dependent methyltransferases"/>
    <property type="match status" value="1"/>
</dbReference>
<dbReference type="EMBL" id="JEMB01001913">
    <property type="protein sequence ID" value="KYF84499.1"/>
    <property type="molecule type" value="Genomic_DNA"/>
</dbReference>
<evidence type="ECO:0000313" key="4">
    <source>
        <dbReference type="Proteomes" id="UP000075635"/>
    </source>
</evidence>
<dbReference type="InterPro" id="IPR019734">
    <property type="entry name" value="TPR_rpt"/>
</dbReference>
<dbReference type="Gene3D" id="1.25.40.10">
    <property type="entry name" value="Tetratricopeptide repeat domain"/>
    <property type="match status" value="1"/>
</dbReference>
<gene>
    <name evidence="3" type="ORF">BE17_53005</name>
</gene>
<dbReference type="GO" id="GO:0032259">
    <property type="term" value="P:methylation"/>
    <property type="evidence" value="ECO:0007669"/>
    <property type="project" value="UniProtKB-KW"/>
</dbReference>
<dbReference type="AlphaFoldDB" id="A0A150RWA5"/>
<evidence type="ECO:0000256" key="2">
    <source>
        <dbReference type="ARBA" id="ARBA00022679"/>
    </source>
</evidence>
<dbReference type="InterPro" id="IPR011990">
    <property type="entry name" value="TPR-like_helical_dom_sf"/>
</dbReference>
<dbReference type="Proteomes" id="UP000075635">
    <property type="component" value="Unassembled WGS sequence"/>
</dbReference>
<dbReference type="InterPro" id="IPR003788">
    <property type="entry name" value="NDUFAF7"/>
</dbReference>
<comment type="caution">
    <text evidence="3">The sequence shown here is derived from an EMBL/GenBank/DDBJ whole genome shotgun (WGS) entry which is preliminary data.</text>
</comment>